<feature type="domain" description="4'-phosphopantetheinyl transferase N-terminal" evidence="15">
    <location>
        <begin position="39"/>
        <end position="105"/>
    </location>
</feature>
<comment type="similarity">
    <text evidence="3">Belongs to the P-Pant transferase superfamily. EntD family.</text>
</comment>
<protein>
    <recommendedName>
        <fullName evidence="5">Enterobactin synthase component D</fullName>
    </recommendedName>
    <alternativeName>
        <fullName evidence="8">4'-phosphopantetheinyl transferase EntD</fullName>
    </alternativeName>
    <alternativeName>
        <fullName evidence="9">Enterochelin synthase D</fullName>
    </alternativeName>
</protein>
<dbReference type="GO" id="GO:0009366">
    <property type="term" value="C:enterobactin synthetase complex"/>
    <property type="evidence" value="ECO:0007669"/>
    <property type="project" value="InterPro"/>
</dbReference>
<keyword evidence="13" id="KW-0460">Magnesium</keyword>
<comment type="pathway">
    <text evidence="2">Siderophore biosynthesis; enterobactin biosynthesis.</text>
</comment>
<proteinExistence type="inferred from homology"/>
<feature type="binding site" evidence="12">
    <location>
        <position position="116"/>
    </location>
    <ligand>
        <name>CoA</name>
        <dbReference type="ChEBI" id="CHEBI:57287"/>
    </ligand>
</feature>
<dbReference type="PANTHER" id="PTHR38096:SF1">
    <property type="entry name" value="ENTEROBACTIN SYNTHASE COMPONENT D"/>
    <property type="match status" value="1"/>
</dbReference>
<evidence type="ECO:0000256" key="13">
    <source>
        <dbReference type="PIRSR" id="PIRSR603542-2"/>
    </source>
</evidence>
<dbReference type="InterPro" id="IPR008278">
    <property type="entry name" value="4-PPantetheinyl_Trfase_dom"/>
</dbReference>
<comment type="catalytic activity">
    <reaction evidence="10">
        <text>apo-[aryl-carrier protein] + CoA = holo-[aryl-carrier protein] + adenosine 3',5'-bisphosphate + H(+)</text>
        <dbReference type="Rhea" id="RHEA:48404"/>
        <dbReference type="Rhea" id="RHEA-COMP:15903"/>
        <dbReference type="Rhea" id="RHEA-COMP:17557"/>
        <dbReference type="ChEBI" id="CHEBI:15378"/>
        <dbReference type="ChEBI" id="CHEBI:29999"/>
        <dbReference type="ChEBI" id="CHEBI:57287"/>
        <dbReference type="ChEBI" id="CHEBI:58343"/>
        <dbReference type="ChEBI" id="CHEBI:64479"/>
    </reaction>
</comment>
<dbReference type="AlphaFoldDB" id="A0A1N7JVW1"/>
<feature type="binding site" evidence="12">
    <location>
        <position position="160"/>
    </location>
    <ligand>
        <name>CoA</name>
        <dbReference type="ChEBI" id="CHEBI:57287"/>
    </ligand>
</feature>
<dbReference type="PRINTS" id="PR01399">
    <property type="entry name" value="ENTSNTHTASED"/>
</dbReference>
<evidence type="ECO:0000313" key="17">
    <source>
        <dbReference type="Proteomes" id="UP000186684"/>
    </source>
</evidence>
<keyword evidence="7" id="KW-0259">Enterobactin biosynthesis</keyword>
<dbReference type="InterPro" id="IPR037143">
    <property type="entry name" value="4-PPantetheinyl_Trfase_dom_sf"/>
</dbReference>
<keyword evidence="17" id="KW-1185">Reference proteome</keyword>
<name>A0A1N7JVW1_9RHOB</name>
<dbReference type="GO" id="GO:0005886">
    <property type="term" value="C:plasma membrane"/>
    <property type="evidence" value="ECO:0007669"/>
    <property type="project" value="TreeGrafter"/>
</dbReference>
<feature type="binding site" evidence="12">
    <location>
        <position position="58"/>
    </location>
    <ligand>
        <name>CoA</name>
        <dbReference type="ChEBI" id="CHEBI:57287"/>
    </ligand>
</feature>
<comment type="function">
    <text evidence="1">Involved in the biosynthesis of the siderophore enterobactin (enterochelin), which is a macrocyclic trimeric lactone of N-(2,3-dihydroxybenzoyl)-serine. The serine trilactone serves as a scaffolding for the three catechol functionalities that provide hexadentate coordination for the tightly ligated iron(2+) atoms. Plays an essential role in the assembly of the enterobactin by catalyzing the transfer of the 4'-phosphopantetheine (Ppant) moiety from coenzyme A to the apo-domains of both EntB (ArCP domain) and EntF (PCP domain) to yield their holo-forms which make them competent for the activation of 2,3-dihydroxybenzoate (DHB) and L-serine, respectively.</text>
</comment>
<feature type="binding site" evidence="13">
    <location>
        <position position="117"/>
    </location>
    <ligand>
        <name>Mg(2+)</name>
        <dbReference type="ChEBI" id="CHEBI:18420"/>
    </ligand>
</feature>
<dbReference type="SUPFAM" id="SSF56214">
    <property type="entry name" value="4'-phosphopantetheinyl transferase"/>
    <property type="match status" value="1"/>
</dbReference>
<feature type="domain" description="4'-phosphopantetheinyl transferase" evidence="14">
    <location>
        <begin position="112"/>
        <end position="178"/>
    </location>
</feature>
<dbReference type="GO" id="GO:0009239">
    <property type="term" value="P:enterobactin biosynthetic process"/>
    <property type="evidence" value="ECO:0007669"/>
    <property type="project" value="UniProtKB-UniPathway"/>
</dbReference>
<feature type="binding site" evidence="12">
    <location>
        <position position="156"/>
    </location>
    <ligand>
        <name>CoA</name>
        <dbReference type="ChEBI" id="CHEBI:57287"/>
    </ligand>
</feature>
<dbReference type="InterPro" id="IPR041354">
    <property type="entry name" value="4PPT_N"/>
</dbReference>
<dbReference type="InterPro" id="IPR003542">
    <property type="entry name" value="Enbac_synth_compD-like"/>
</dbReference>
<evidence type="ECO:0000256" key="4">
    <source>
        <dbReference type="ARBA" id="ARBA00011503"/>
    </source>
</evidence>
<organism evidence="16 17">
    <name type="scientific">Roseivivax lentus</name>
    <dbReference type="NCBI Taxonomy" id="633194"/>
    <lineage>
        <taxon>Bacteria</taxon>
        <taxon>Pseudomonadati</taxon>
        <taxon>Pseudomonadota</taxon>
        <taxon>Alphaproteobacteria</taxon>
        <taxon>Rhodobacterales</taxon>
        <taxon>Roseobacteraceae</taxon>
        <taxon>Roseivivax</taxon>
    </lineage>
</organism>
<feature type="binding site" evidence="13">
    <location>
        <position position="118"/>
    </location>
    <ligand>
        <name>Mg(2+)</name>
        <dbReference type="ChEBI" id="CHEBI:18420"/>
    </ligand>
</feature>
<dbReference type="EMBL" id="FTOQ01000001">
    <property type="protein sequence ID" value="SIS53495.1"/>
    <property type="molecule type" value="Genomic_DNA"/>
</dbReference>
<evidence type="ECO:0000256" key="11">
    <source>
        <dbReference type="ARBA" id="ARBA00049191"/>
    </source>
</evidence>
<accession>A0A1N7JVW1</accession>
<evidence type="ECO:0000256" key="6">
    <source>
        <dbReference type="ARBA" id="ARBA00022679"/>
    </source>
</evidence>
<dbReference type="Pfam" id="PF01648">
    <property type="entry name" value="ACPS"/>
    <property type="match status" value="1"/>
</dbReference>
<evidence type="ECO:0000256" key="8">
    <source>
        <dbReference type="ARBA" id="ARBA00029894"/>
    </source>
</evidence>
<evidence type="ECO:0000256" key="7">
    <source>
        <dbReference type="ARBA" id="ARBA00023191"/>
    </source>
</evidence>
<dbReference type="Pfam" id="PF17837">
    <property type="entry name" value="4PPT_N"/>
    <property type="match status" value="1"/>
</dbReference>
<evidence type="ECO:0000256" key="9">
    <source>
        <dbReference type="ARBA" id="ARBA00031996"/>
    </source>
</evidence>
<keyword evidence="6 16" id="KW-0808">Transferase</keyword>
<evidence type="ECO:0000256" key="2">
    <source>
        <dbReference type="ARBA" id="ARBA00004993"/>
    </source>
</evidence>
<feature type="binding site" evidence="12">
    <location>
        <begin position="94"/>
        <end position="95"/>
    </location>
    <ligand>
        <name>CoA</name>
        <dbReference type="ChEBI" id="CHEBI:57287"/>
    </ligand>
</feature>
<dbReference type="UniPathway" id="UPA00017"/>
<evidence type="ECO:0000256" key="12">
    <source>
        <dbReference type="PIRSR" id="PIRSR603542-1"/>
    </source>
</evidence>
<sequence length="224" mass="24049">MSSSQLQRMIRGLGDAWPDGVAVAVVDPEEATEPLFPIEEAAVRRAVAGRRAEFTAGRQAARQALAMLGYPPIAIPMAEDRAPVWPQGIVGSLSHCPAVCIAVVADASRIASLGVDIEPFDPLPEDIVHEIGREDEIAGIGPDRRLAARQLFSAKEAAYKAQYPLTRTLFGFEGLRYDQVRRTLRFARPVPPFAKGDPIPVSQWTGDGLCLSLSVLHTGPGGTS</sequence>
<evidence type="ECO:0000313" key="16">
    <source>
        <dbReference type="EMBL" id="SIS53495.1"/>
    </source>
</evidence>
<evidence type="ECO:0000259" key="14">
    <source>
        <dbReference type="Pfam" id="PF01648"/>
    </source>
</evidence>
<feature type="binding site" evidence="12">
    <location>
        <position position="50"/>
    </location>
    <ligand>
        <name>CoA</name>
        <dbReference type="ChEBI" id="CHEBI:57287"/>
    </ligand>
</feature>
<dbReference type="GO" id="GO:0008897">
    <property type="term" value="F:holo-[acyl-carrier-protein] synthase activity"/>
    <property type="evidence" value="ECO:0007669"/>
    <property type="project" value="InterPro"/>
</dbReference>
<keyword evidence="13" id="KW-0479">Metal-binding</keyword>
<evidence type="ECO:0000259" key="15">
    <source>
        <dbReference type="Pfam" id="PF17837"/>
    </source>
</evidence>
<dbReference type="STRING" id="633194.SAMN05421759_101267"/>
<comment type="subunit">
    <text evidence="4">EntB, EntD, EntE, and EntF form a multienzyme complex called enterobactin synthase.</text>
</comment>
<evidence type="ECO:0000256" key="10">
    <source>
        <dbReference type="ARBA" id="ARBA00049176"/>
    </source>
</evidence>
<dbReference type="PANTHER" id="PTHR38096">
    <property type="entry name" value="ENTEROBACTIN SYNTHASE COMPONENT D"/>
    <property type="match status" value="1"/>
</dbReference>
<dbReference type="GO" id="GO:0000287">
    <property type="term" value="F:magnesium ion binding"/>
    <property type="evidence" value="ECO:0007669"/>
    <property type="project" value="InterPro"/>
</dbReference>
<feature type="binding site" evidence="13">
    <location>
        <position position="116"/>
    </location>
    <ligand>
        <name>Mg(2+)</name>
        <dbReference type="ChEBI" id="CHEBI:18420"/>
    </ligand>
</feature>
<evidence type="ECO:0000256" key="5">
    <source>
        <dbReference type="ARBA" id="ARBA00019087"/>
    </source>
</evidence>
<evidence type="ECO:0000256" key="1">
    <source>
        <dbReference type="ARBA" id="ARBA00003937"/>
    </source>
</evidence>
<evidence type="ECO:0000256" key="3">
    <source>
        <dbReference type="ARBA" id="ARBA00008342"/>
    </source>
</evidence>
<gene>
    <name evidence="16" type="ORF">SAMN05421759_101267</name>
</gene>
<dbReference type="Proteomes" id="UP000186684">
    <property type="component" value="Unassembled WGS sequence"/>
</dbReference>
<reference evidence="17" key="1">
    <citation type="submission" date="2017-01" db="EMBL/GenBank/DDBJ databases">
        <authorList>
            <person name="Varghese N."/>
            <person name="Submissions S."/>
        </authorList>
    </citation>
    <scope>NUCLEOTIDE SEQUENCE [LARGE SCALE GENOMIC DNA]</scope>
    <source>
        <strain evidence="17">DSM 29430</strain>
    </source>
</reference>
<comment type="catalytic activity">
    <reaction evidence="11">
        <text>apo-[peptidyl-carrier protein] + CoA = holo-[peptidyl-carrier protein] + adenosine 3',5'-bisphosphate + H(+)</text>
        <dbReference type="Rhea" id="RHEA:46228"/>
        <dbReference type="Rhea" id="RHEA-COMP:11479"/>
        <dbReference type="Rhea" id="RHEA-COMP:11480"/>
        <dbReference type="ChEBI" id="CHEBI:15378"/>
        <dbReference type="ChEBI" id="CHEBI:29999"/>
        <dbReference type="ChEBI" id="CHEBI:57287"/>
        <dbReference type="ChEBI" id="CHEBI:58343"/>
        <dbReference type="ChEBI" id="CHEBI:64479"/>
    </reaction>
</comment>
<comment type="cofactor">
    <cofactor evidence="13">
        <name>Mg(2+)</name>
        <dbReference type="ChEBI" id="CHEBI:18420"/>
    </cofactor>
</comment>